<dbReference type="Gene3D" id="1.20.1420.60">
    <property type="match status" value="1"/>
</dbReference>
<dbReference type="Pfam" id="PF14300">
    <property type="entry name" value="DMP19"/>
    <property type="match status" value="1"/>
</dbReference>
<evidence type="ECO:0000313" key="3">
    <source>
        <dbReference type="EMBL" id="PWG04484.1"/>
    </source>
</evidence>
<feature type="transmembrane region" description="Helical" evidence="1">
    <location>
        <begin position="6"/>
        <end position="24"/>
    </location>
</feature>
<keyword evidence="4" id="KW-1185">Reference proteome</keyword>
<dbReference type="AlphaFoldDB" id="A0A2U2J839"/>
<dbReference type="Proteomes" id="UP000245670">
    <property type="component" value="Unassembled WGS sequence"/>
</dbReference>
<gene>
    <name evidence="3" type="ORF">DIS07_13865</name>
</gene>
<keyword evidence="1" id="KW-1133">Transmembrane helix</keyword>
<dbReference type="OrthoDB" id="7989464at2"/>
<dbReference type="RefSeq" id="WP_109405853.1">
    <property type="nucleotide sequence ID" value="NZ_QFFG01000006.1"/>
</dbReference>
<proteinExistence type="predicted"/>
<evidence type="ECO:0000259" key="2">
    <source>
        <dbReference type="Pfam" id="PF14300"/>
    </source>
</evidence>
<accession>A0A2U2J839</accession>
<feature type="domain" description="DNA mimic protein DMP19 C-terminal" evidence="2">
    <location>
        <begin position="73"/>
        <end position="181"/>
    </location>
</feature>
<keyword evidence="1" id="KW-0472">Membrane</keyword>
<keyword evidence="1" id="KW-0812">Transmembrane</keyword>
<protein>
    <recommendedName>
        <fullName evidence="2">DNA mimic protein DMP19 C-terminal domain-containing protein</fullName>
    </recommendedName>
</protein>
<name>A0A2U2J839_9FLAO</name>
<comment type="caution">
    <text evidence="3">The sequence shown here is derived from an EMBL/GenBank/DDBJ whole genome shotgun (WGS) entry which is preliminary data.</text>
</comment>
<evidence type="ECO:0000256" key="1">
    <source>
        <dbReference type="SAM" id="Phobius"/>
    </source>
</evidence>
<dbReference type="InterPro" id="IPR025402">
    <property type="entry name" value="DMP19_C"/>
</dbReference>
<organism evidence="3 4">
    <name type="scientific">Polaribacter aquimarinus</name>
    <dbReference type="NCBI Taxonomy" id="2100726"/>
    <lineage>
        <taxon>Bacteria</taxon>
        <taxon>Pseudomonadati</taxon>
        <taxon>Bacteroidota</taxon>
        <taxon>Flavobacteriia</taxon>
        <taxon>Flavobacteriales</taxon>
        <taxon>Flavobacteriaceae</taxon>
    </lineage>
</organism>
<reference evidence="3 4" key="1">
    <citation type="submission" date="2018-05" db="EMBL/GenBank/DDBJ databases">
        <title>Polaribacter aquimarinus sp. nov., isolated from sediment in a sediment of sea.</title>
        <authorList>
            <person name="Lu D."/>
        </authorList>
    </citation>
    <scope>NUCLEOTIDE SEQUENCE [LARGE SCALE GENOMIC DNA]</scope>
    <source>
        <strain evidence="3 4">ZY113</strain>
    </source>
</reference>
<dbReference type="EMBL" id="QFFG01000006">
    <property type="protein sequence ID" value="PWG04484.1"/>
    <property type="molecule type" value="Genomic_DNA"/>
</dbReference>
<sequence length="187" mass="22230">MEKIKLYAIAIICLIILYFLYINLNQKESIEDIDNNDLINNVIKSDIDIYQKIYKIDEILNRKCSYGKNMHLLNDKEKDLIYILNLEREVNNGGFNQFYYNSSGNYAIETLNTLRKIESKKLFDLVKKANSEFPNNFIPSNREKRIGILSNIEDKSEKTWKELDNNFYNLKEDYISLLYVYYTSDNL</sequence>
<evidence type="ECO:0000313" key="4">
    <source>
        <dbReference type="Proteomes" id="UP000245670"/>
    </source>
</evidence>